<gene>
    <name evidence="3" type="ORF">A9Z42_0090840</name>
</gene>
<dbReference type="InterPro" id="IPR001810">
    <property type="entry name" value="F-box_dom"/>
</dbReference>
<evidence type="ECO:0000259" key="2">
    <source>
        <dbReference type="PROSITE" id="PS50181"/>
    </source>
</evidence>
<organism evidence="3 4">
    <name type="scientific">Trichoderma parareesei</name>
    <name type="common">Filamentous fungus</name>
    <dbReference type="NCBI Taxonomy" id="858221"/>
    <lineage>
        <taxon>Eukaryota</taxon>
        <taxon>Fungi</taxon>
        <taxon>Dikarya</taxon>
        <taxon>Ascomycota</taxon>
        <taxon>Pezizomycotina</taxon>
        <taxon>Sordariomycetes</taxon>
        <taxon>Hypocreomycetidae</taxon>
        <taxon>Hypocreales</taxon>
        <taxon>Hypocreaceae</taxon>
        <taxon>Trichoderma</taxon>
    </lineage>
</organism>
<feature type="domain" description="F-box" evidence="2">
    <location>
        <begin position="11"/>
        <end position="60"/>
    </location>
</feature>
<feature type="region of interest" description="Disordered" evidence="1">
    <location>
        <begin position="324"/>
        <end position="347"/>
    </location>
</feature>
<evidence type="ECO:0000313" key="3">
    <source>
        <dbReference type="EMBL" id="OTA08174.1"/>
    </source>
</evidence>
<evidence type="ECO:0000313" key="4">
    <source>
        <dbReference type="Proteomes" id="UP000219286"/>
    </source>
</evidence>
<feature type="region of interest" description="Disordered" evidence="1">
    <location>
        <begin position="509"/>
        <end position="530"/>
    </location>
</feature>
<feature type="compositionally biased region" description="Acidic residues" evidence="1">
    <location>
        <begin position="509"/>
        <end position="519"/>
    </location>
</feature>
<reference evidence="3 4" key="1">
    <citation type="journal article" date="2015" name="Genome Announc.">
        <title>Genome sequence and annotation of Trichoderma parareesei, the ancestor of the cellulase producer Trichoderma reesei.</title>
        <authorList>
            <person name="Yang D."/>
            <person name="Pomraning K."/>
            <person name="Kopchinskiy A."/>
            <person name="Karimi Aghcheh R."/>
            <person name="Atanasova L."/>
            <person name="Chenthamara K."/>
            <person name="Baker S.E."/>
            <person name="Zhang R."/>
            <person name="Shen Q."/>
            <person name="Freitag M."/>
            <person name="Kubicek C.P."/>
            <person name="Druzhinina I.S."/>
        </authorList>
    </citation>
    <scope>NUCLEOTIDE SEQUENCE [LARGE SCALE GENOMIC DNA]</scope>
    <source>
        <strain evidence="3 4">CBS 125925</strain>
    </source>
</reference>
<accession>A0A2H3AAX1</accession>
<feature type="compositionally biased region" description="Acidic residues" evidence="1">
    <location>
        <begin position="333"/>
        <end position="346"/>
    </location>
</feature>
<dbReference type="AlphaFoldDB" id="A0A2H3AAX1"/>
<dbReference type="OrthoDB" id="5279008at2759"/>
<keyword evidence="4" id="KW-1185">Reference proteome</keyword>
<evidence type="ECO:0000256" key="1">
    <source>
        <dbReference type="SAM" id="MobiDB-lite"/>
    </source>
</evidence>
<comment type="caution">
    <text evidence="3">The sequence shown here is derived from an EMBL/GenBank/DDBJ whole genome shotgun (WGS) entry which is preliminary data.</text>
</comment>
<dbReference type="PROSITE" id="PS50181">
    <property type="entry name" value="FBOX"/>
    <property type="match status" value="1"/>
</dbReference>
<sequence length="530" mass="60275">MSSSPGEITQTCGLVKIPPEILDRITRHLTTTEYCKLRLTSKAVEHALFSKFASEFFTRKQFMVSEFSLKALRDISKSRLAGCLRQVHLGLDEVEPLVLYASTGVAAMESLRLLQLRLAEQETLWTLGLVPKYLAEAFARLPNLETCVVRDFNSNRRSRDGCYRHWLSYGTNTLQMETGMRPRPRHGPGWKDIGLSENATRMFKAVVHALAMAQARPTAIEMMERRGHFLFDAAFYIHPDFEAAVAPVLGRLKRLHICLDMAWDPCSKTSQTSQAWHHVNAAKFLRLCKDLEELRINGKRDYIANGGRNALHHLFDWLATKPQTEALPPPVADGEEEEEEEEEEEYSLPIPPYAELARLKTLSLGMTATTVEDLVRVIARFADTLENLELWRIHLSFEDKANDEALAENGPTLYTVLLRKMLEMPNLNLRHIKLGNLHQTLRPIGKEAVAGAVDFKPEASTRDREVMKGEVSTTTALEYTGSDWRHFVSHEMIPRLYTPRAILNQESDMEVDEDENEGEGDAHNYWSSMI</sequence>
<name>A0A2H3AAX1_TRIPA</name>
<dbReference type="Proteomes" id="UP000219286">
    <property type="component" value="Unassembled WGS sequence"/>
</dbReference>
<protein>
    <recommendedName>
        <fullName evidence="2">F-box domain-containing protein</fullName>
    </recommendedName>
</protein>
<dbReference type="EMBL" id="LFMI01000825">
    <property type="protein sequence ID" value="OTA08174.1"/>
    <property type="molecule type" value="Genomic_DNA"/>
</dbReference>
<proteinExistence type="predicted"/>